<dbReference type="RefSeq" id="WP_055120002.1">
    <property type="nucleotide sequence ID" value="NZ_CANKXR010000001.1"/>
</dbReference>
<keyword evidence="2" id="KW-0732">Signal</keyword>
<sequence length="199" mass="20415">MKLHKLTIAGAVAGAAMFAGISAQAAVFNNVSGVIHEGGGAGTISTAPAASSGITISDFSTTTADPLFNVIGDTSIYGGVRHSSPTNFVDGWSMDFGSGVYDLVFNWQHDEKETPKVVDGRIIVNGVATAFSGVSGTILSLGSVTGLVTFVVDPIFGSVKPTEDMHWDLHATVVPLPAGGVLLLTGLAGLAMVRRRKNA</sequence>
<dbReference type="GeneID" id="97672815"/>
<dbReference type="Proteomes" id="UP000049983">
    <property type="component" value="Unassembled WGS sequence"/>
</dbReference>
<dbReference type="NCBIfam" id="TIGR03370">
    <property type="entry name" value="VPLPA-CTERM"/>
    <property type="match status" value="1"/>
</dbReference>
<keyword evidence="1" id="KW-0472">Membrane</keyword>
<keyword evidence="4" id="KW-1185">Reference proteome</keyword>
<reference evidence="4" key="1">
    <citation type="submission" date="2015-07" db="EMBL/GenBank/DDBJ databases">
        <authorList>
            <person name="Rodrigo-Torres Lidia"/>
            <person name="Arahal R.David."/>
        </authorList>
    </citation>
    <scope>NUCLEOTIDE SEQUENCE [LARGE SCALE GENOMIC DNA]</scope>
    <source>
        <strain evidence="4">CECT 5096</strain>
    </source>
</reference>
<name>A0A0M7AVR7_9HYPH</name>
<feature type="signal peptide" evidence="2">
    <location>
        <begin position="1"/>
        <end position="25"/>
    </location>
</feature>
<evidence type="ECO:0000313" key="3">
    <source>
        <dbReference type="EMBL" id="CTQ78330.1"/>
    </source>
</evidence>
<evidence type="ECO:0000256" key="2">
    <source>
        <dbReference type="SAM" id="SignalP"/>
    </source>
</evidence>
<proteinExistence type="predicted"/>
<protein>
    <submittedName>
        <fullName evidence="3">VPLPA-CTERM protein sorting domain protein</fullName>
    </submittedName>
</protein>
<organism evidence="3 4">
    <name type="scientific">Roseibium album</name>
    <dbReference type="NCBI Taxonomy" id="311410"/>
    <lineage>
        <taxon>Bacteria</taxon>
        <taxon>Pseudomonadati</taxon>
        <taxon>Pseudomonadota</taxon>
        <taxon>Alphaproteobacteria</taxon>
        <taxon>Hyphomicrobiales</taxon>
        <taxon>Stappiaceae</taxon>
        <taxon>Roseibium</taxon>
    </lineage>
</organism>
<dbReference type="OrthoDB" id="7875871at2"/>
<dbReference type="EMBL" id="CXWC01000015">
    <property type="protein sequence ID" value="CTQ78330.1"/>
    <property type="molecule type" value="Genomic_DNA"/>
</dbReference>
<dbReference type="InterPro" id="IPR022472">
    <property type="entry name" value="VPLPA-CTERM"/>
</dbReference>
<keyword evidence="1" id="KW-1133">Transmembrane helix</keyword>
<evidence type="ECO:0000313" key="4">
    <source>
        <dbReference type="Proteomes" id="UP000049983"/>
    </source>
</evidence>
<keyword evidence="1" id="KW-0812">Transmembrane</keyword>
<accession>A0A0M7AVR7</accession>
<evidence type="ECO:0000256" key="1">
    <source>
        <dbReference type="SAM" id="Phobius"/>
    </source>
</evidence>
<gene>
    <name evidence="3" type="ORF">LA5096_05571</name>
</gene>
<feature type="chain" id="PRO_5009788115" evidence="2">
    <location>
        <begin position="26"/>
        <end position="199"/>
    </location>
</feature>
<feature type="transmembrane region" description="Helical" evidence="1">
    <location>
        <begin position="174"/>
        <end position="193"/>
    </location>
</feature>
<dbReference type="AlphaFoldDB" id="A0A0M7AVR7"/>